<gene>
    <name evidence="2" type="primary">P0680C01.10</name>
</gene>
<dbReference type="EMBL" id="AP006344">
    <property type="protein sequence ID" value="BAC84791.1"/>
    <property type="molecule type" value="Genomic_DNA"/>
</dbReference>
<dbReference type="AlphaFoldDB" id="Q6YSU9"/>
<accession>Q6YSU9</accession>
<reference evidence="3" key="2">
    <citation type="journal article" date="2008" name="Nucleic Acids Res.">
        <title>The rice annotation project database (RAP-DB): 2008 update.</title>
        <authorList>
            <consortium name="The rice annotation project (RAP)"/>
        </authorList>
    </citation>
    <scope>GENOME REANNOTATION</scope>
    <source>
        <strain evidence="3">cv. Nipponbare</strain>
    </source>
</reference>
<organism evidence="2 3">
    <name type="scientific">Oryza sativa subsp. japonica</name>
    <name type="common">Rice</name>
    <dbReference type="NCBI Taxonomy" id="39947"/>
    <lineage>
        <taxon>Eukaryota</taxon>
        <taxon>Viridiplantae</taxon>
        <taxon>Streptophyta</taxon>
        <taxon>Embryophyta</taxon>
        <taxon>Tracheophyta</taxon>
        <taxon>Spermatophyta</taxon>
        <taxon>Magnoliopsida</taxon>
        <taxon>Liliopsida</taxon>
        <taxon>Poales</taxon>
        <taxon>Poaceae</taxon>
        <taxon>BOP clade</taxon>
        <taxon>Oryzoideae</taxon>
        <taxon>Oryzeae</taxon>
        <taxon>Oryzinae</taxon>
        <taxon>Oryza</taxon>
        <taxon>Oryza sativa</taxon>
    </lineage>
</organism>
<reference evidence="3" key="1">
    <citation type="journal article" date="2005" name="Nature">
        <title>The map-based sequence of the rice genome.</title>
        <authorList>
            <consortium name="International rice genome sequencing project (IRGSP)"/>
            <person name="Matsumoto T."/>
            <person name="Wu J."/>
            <person name="Kanamori H."/>
            <person name="Katayose Y."/>
            <person name="Fujisawa M."/>
            <person name="Namiki N."/>
            <person name="Mizuno H."/>
            <person name="Yamamoto K."/>
            <person name="Antonio B.A."/>
            <person name="Baba T."/>
            <person name="Sakata K."/>
            <person name="Nagamura Y."/>
            <person name="Aoki H."/>
            <person name="Arikawa K."/>
            <person name="Arita K."/>
            <person name="Bito T."/>
            <person name="Chiden Y."/>
            <person name="Fujitsuka N."/>
            <person name="Fukunaka R."/>
            <person name="Hamada M."/>
            <person name="Harada C."/>
            <person name="Hayashi A."/>
            <person name="Hijishita S."/>
            <person name="Honda M."/>
            <person name="Hosokawa S."/>
            <person name="Ichikawa Y."/>
            <person name="Idonuma A."/>
            <person name="Iijima M."/>
            <person name="Ikeda M."/>
            <person name="Ikeno M."/>
            <person name="Ito K."/>
            <person name="Ito S."/>
            <person name="Ito T."/>
            <person name="Ito Y."/>
            <person name="Ito Y."/>
            <person name="Iwabuchi A."/>
            <person name="Kamiya K."/>
            <person name="Karasawa W."/>
            <person name="Kurita K."/>
            <person name="Katagiri S."/>
            <person name="Kikuta A."/>
            <person name="Kobayashi H."/>
            <person name="Kobayashi N."/>
            <person name="Machita K."/>
            <person name="Maehara T."/>
            <person name="Masukawa M."/>
            <person name="Mizubayashi T."/>
            <person name="Mukai Y."/>
            <person name="Nagasaki H."/>
            <person name="Nagata Y."/>
            <person name="Naito S."/>
            <person name="Nakashima M."/>
            <person name="Nakama Y."/>
            <person name="Nakamichi Y."/>
            <person name="Nakamura M."/>
            <person name="Meguro A."/>
            <person name="Negishi M."/>
            <person name="Ohta I."/>
            <person name="Ohta T."/>
            <person name="Okamoto M."/>
            <person name="Ono N."/>
            <person name="Saji S."/>
            <person name="Sakaguchi M."/>
            <person name="Sakai K."/>
            <person name="Shibata M."/>
            <person name="Shimokawa T."/>
            <person name="Song J."/>
            <person name="Takazaki Y."/>
            <person name="Terasawa K."/>
            <person name="Tsugane M."/>
            <person name="Tsuji K."/>
            <person name="Ueda S."/>
            <person name="Waki K."/>
            <person name="Yamagata H."/>
            <person name="Yamamoto M."/>
            <person name="Yamamoto S."/>
            <person name="Yamane H."/>
            <person name="Yoshiki S."/>
            <person name="Yoshihara R."/>
            <person name="Yukawa K."/>
            <person name="Zhong H."/>
            <person name="Yano M."/>
            <person name="Yuan Q."/>
            <person name="Ouyang S."/>
            <person name="Liu J."/>
            <person name="Jones K.M."/>
            <person name="Gansberger K."/>
            <person name="Moffat K."/>
            <person name="Hill J."/>
            <person name="Bera J."/>
            <person name="Fadrosh D."/>
            <person name="Jin S."/>
            <person name="Johri S."/>
            <person name="Kim M."/>
            <person name="Overton L."/>
            <person name="Reardon M."/>
            <person name="Tsitrin T."/>
            <person name="Vuong H."/>
            <person name="Weaver B."/>
            <person name="Ciecko A."/>
            <person name="Tallon L."/>
            <person name="Jackson J."/>
            <person name="Pai G."/>
            <person name="Aken S.V."/>
            <person name="Utterback T."/>
            <person name="Reidmuller S."/>
            <person name="Feldblyum T."/>
            <person name="Hsiao J."/>
            <person name="Zismann V."/>
            <person name="Iobst S."/>
            <person name="de Vazeille A.R."/>
            <person name="Buell C.R."/>
            <person name="Ying K."/>
            <person name="Li Y."/>
            <person name="Lu T."/>
            <person name="Huang Y."/>
            <person name="Zhao Q."/>
            <person name="Feng Q."/>
            <person name="Zhang L."/>
            <person name="Zhu J."/>
            <person name="Weng Q."/>
            <person name="Mu J."/>
            <person name="Lu Y."/>
            <person name="Fan D."/>
            <person name="Liu Y."/>
            <person name="Guan J."/>
            <person name="Zhang Y."/>
            <person name="Yu S."/>
            <person name="Liu X."/>
            <person name="Zhang Y."/>
            <person name="Hong G."/>
            <person name="Han B."/>
            <person name="Choisne N."/>
            <person name="Demange N."/>
            <person name="Orjeda G."/>
            <person name="Samain S."/>
            <person name="Cattolico L."/>
            <person name="Pelletier E."/>
            <person name="Couloux A."/>
            <person name="Segurens B."/>
            <person name="Wincker P."/>
            <person name="D'Hont A."/>
            <person name="Scarpelli C."/>
            <person name="Weissenbach J."/>
            <person name="Salanoubat M."/>
            <person name="Quetier F."/>
            <person name="Yu Y."/>
            <person name="Kim H.R."/>
            <person name="Rambo T."/>
            <person name="Currie J."/>
            <person name="Collura K."/>
            <person name="Luo M."/>
            <person name="Yang T."/>
            <person name="Ammiraju J.S.S."/>
            <person name="Engler F."/>
            <person name="Soderlund C."/>
            <person name="Wing R.A."/>
            <person name="Palmer L.E."/>
            <person name="de la Bastide M."/>
            <person name="Spiegel L."/>
            <person name="Nascimento L."/>
            <person name="Zutavern T."/>
            <person name="O'Shaughnessy A."/>
            <person name="Dike S."/>
            <person name="Dedhia N."/>
            <person name="Preston R."/>
            <person name="Balija V."/>
            <person name="McCombie W.R."/>
            <person name="Chow T."/>
            <person name="Chen H."/>
            <person name="Chung M."/>
            <person name="Chen C."/>
            <person name="Shaw J."/>
            <person name="Wu H."/>
            <person name="Hsiao K."/>
            <person name="Chao Y."/>
            <person name="Chu M."/>
            <person name="Cheng C."/>
            <person name="Hour A."/>
            <person name="Lee P."/>
            <person name="Lin S."/>
            <person name="Lin Y."/>
            <person name="Liou J."/>
            <person name="Liu S."/>
            <person name="Hsing Y."/>
            <person name="Raghuvanshi S."/>
            <person name="Mohanty A."/>
            <person name="Bharti A.K."/>
            <person name="Gaur A."/>
            <person name="Gupta V."/>
            <person name="Kumar D."/>
            <person name="Ravi V."/>
            <person name="Vij S."/>
            <person name="Kapur A."/>
            <person name="Khurana P."/>
            <person name="Khurana P."/>
            <person name="Khurana J.P."/>
            <person name="Tyagi A.K."/>
            <person name="Gaikwad K."/>
            <person name="Singh A."/>
            <person name="Dalal V."/>
            <person name="Srivastava S."/>
            <person name="Dixit A."/>
            <person name="Pal A.K."/>
            <person name="Ghazi I.A."/>
            <person name="Yadav M."/>
            <person name="Pandit A."/>
            <person name="Bhargava A."/>
            <person name="Sureshbabu K."/>
            <person name="Batra K."/>
            <person name="Sharma T.R."/>
            <person name="Mohapatra T."/>
            <person name="Singh N.K."/>
            <person name="Messing J."/>
            <person name="Nelson A.B."/>
            <person name="Fuks G."/>
            <person name="Kavchok S."/>
            <person name="Keizer G."/>
            <person name="Linton E."/>
            <person name="Llaca V."/>
            <person name="Song R."/>
            <person name="Tanyolac B."/>
            <person name="Young S."/>
            <person name="Ho-Il K."/>
            <person name="Hahn J.H."/>
            <person name="Sangsakoo G."/>
            <person name="Vanavichit A."/>
            <person name="de Mattos Luiz.A.T."/>
            <person name="Zimmer P.D."/>
            <person name="Malone G."/>
            <person name="Dellagostin O."/>
            <person name="de Oliveira A.C."/>
            <person name="Bevan M."/>
            <person name="Bancroft I."/>
            <person name="Minx P."/>
            <person name="Cordum H."/>
            <person name="Wilson R."/>
            <person name="Cheng Z."/>
            <person name="Jin W."/>
            <person name="Jiang J."/>
            <person name="Leong S.A."/>
            <person name="Iwama H."/>
            <person name="Gojobori T."/>
            <person name="Itoh T."/>
            <person name="Niimura Y."/>
            <person name="Fujii Y."/>
            <person name="Habara T."/>
            <person name="Sakai H."/>
            <person name="Sato Y."/>
            <person name="Wilson G."/>
            <person name="Kumar K."/>
            <person name="McCouch S."/>
            <person name="Juretic N."/>
            <person name="Hoen D."/>
            <person name="Wright S."/>
            <person name="Bruskiewich R."/>
            <person name="Bureau T."/>
            <person name="Miyao A."/>
            <person name="Hirochika H."/>
            <person name="Nishikawa T."/>
            <person name="Kadowaki K."/>
            <person name="Sugiura M."/>
            <person name="Burr B."/>
            <person name="Sasaki T."/>
        </authorList>
    </citation>
    <scope>NUCLEOTIDE SEQUENCE [LARGE SCALE GENOMIC DNA]</scope>
    <source>
        <strain evidence="3">cv. Nipponbare</strain>
    </source>
</reference>
<evidence type="ECO:0000256" key="1">
    <source>
        <dbReference type="SAM" id="MobiDB-lite"/>
    </source>
</evidence>
<proteinExistence type="predicted"/>
<name>Q6YSU9_ORYSJ</name>
<feature type="compositionally biased region" description="Low complexity" evidence="1">
    <location>
        <begin position="90"/>
        <end position="102"/>
    </location>
</feature>
<feature type="region of interest" description="Disordered" evidence="1">
    <location>
        <begin position="83"/>
        <end position="102"/>
    </location>
</feature>
<dbReference type="Proteomes" id="UP000000763">
    <property type="component" value="Chromosome 7"/>
</dbReference>
<evidence type="ECO:0000313" key="2">
    <source>
        <dbReference type="EMBL" id="BAC84791.1"/>
    </source>
</evidence>
<evidence type="ECO:0000313" key="3">
    <source>
        <dbReference type="Proteomes" id="UP000000763"/>
    </source>
</evidence>
<sequence length="126" mass="13427">MPVTATPPRSHRGAAAAASLRTPVTAAPPLFLATSIYASLSVAATKHWLIKPLPLSVLSAKGGEVDHHEASIEALYASLGQRRRDPWPPVVTSPLTSSSSSPVVRSWIDRSRPSVVDRIDLGRPFS</sequence>
<protein>
    <submittedName>
        <fullName evidence="2">Uncharacterized protein</fullName>
    </submittedName>
</protein>